<proteinExistence type="predicted"/>
<comment type="caution">
    <text evidence="1">The sequence shown here is derived from an EMBL/GenBank/DDBJ whole genome shotgun (WGS) entry which is preliminary data.</text>
</comment>
<dbReference type="Gene3D" id="3.30.70.3300">
    <property type="match status" value="1"/>
</dbReference>
<dbReference type="CDD" id="cd00525">
    <property type="entry name" value="AE_Prim_S_like"/>
    <property type="match status" value="1"/>
</dbReference>
<evidence type="ECO:0008006" key="3">
    <source>
        <dbReference type="Google" id="ProtNLM"/>
    </source>
</evidence>
<organism evidence="1 2">
    <name type="scientific">Dietzia cinnamea</name>
    <dbReference type="NCBI Taxonomy" id="321318"/>
    <lineage>
        <taxon>Bacteria</taxon>
        <taxon>Bacillati</taxon>
        <taxon>Actinomycetota</taxon>
        <taxon>Actinomycetes</taxon>
        <taxon>Mycobacteriales</taxon>
        <taxon>Dietziaceae</taxon>
        <taxon>Dietzia</taxon>
    </lineage>
</organism>
<evidence type="ECO:0000313" key="2">
    <source>
        <dbReference type="Proteomes" id="UP001206890"/>
    </source>
</evidence>
<dbReference type="EMBL" id="JALXTC010000020">
    <property type="protein sequence ID" value="MCT2117331.1"/>
    <property type="molecule type" value="Genomic_DNA"/>
</dbReference>
<evidence type="ECO:0000313" key="1">
    <source>
        <dbReference type="EMBL" id="MCT2117331.1"/>
    </source>
</evidence>
<dbReference type="AlphaFoldDB" id="A0AAW5Q8M7"/>
<gene>
    <name evidence="1" type="ORF">M3D93_06135</name>
</gene>
<accession>A0AAW5Q8M7</accession>
<dbReference type="RefSeq" id="WP_259897249.1">
    <property type="nucleotide sequence ID" value="NZ_JALXTB010000021.1"/>
</dbReference>
<reference evidence="1" key="1">
    <citation type="submission" date="2022-04" db="EMBL/GenBank/DDBJ databases">
        <title>Human microbiome associated bacterial genomes.</title>
        <authorList>
            <person name="Sandstrom S."/>
            <person name="Salamzade R."/>
            <person name="Kalan L.R."/>
        </authorList>
    </citation>
    <scope>NUCLEOTIDE SEQUENCE</scope>
    <source>
        <strain evidence="1">P3-SID1762</strain>
    </source>
</reference>
<protein>
    <recommendedName>
        <fullName evidence="3">Primase C-terminal 1 domain-containing protein</fullName>
    </recommendedName>
</protein>
<dbReference type="Proteomes" id="UP001206890">
    <property type="component" value="Unassembled WGS sequence"/>
</dbReference>
<sequence>MSCPDDTATVWPAPSWDELATAWSPRPYVRVDPELSHSYVRQHRLDAGAPPSGVPYALPLTDVDGRYRLLAFDFDAHTSGTAETARREAAQLSQVLAEADLAHLVCLSGPGGGVHVWVRLNAAVPARRVADLADLLSTAFSSLDTGALRNPVTGCVRAPGSPHRLGGISRPLGDTAITAVRPTELFETLTEHFTHTHPAPTTNNQSTSSITVAMDPAGDPLLPGPKRPLAPCHVALARRPLDAAEDASSRAWSLLLACAHARWTFTDLHKAAFDERWPGLEYLRTTRTDTSSRTPRTPGAALEVARRQWARAVAAAATTPTRPATASPERKHVQALIAEHLSAVDAHPDRWRGKTGAQDRLLLLALATRMHAAARQVVHLSERDWALTAGCTRDVVNDRLPTLLAEGWIARPQRSAGPWAATWTLHVPGGGKQGSGAVFSEPRWKEVLGELAVAREDIWHAGGLGVLGLRLWQHLCACRGRGGARAAAQALGITVATVRTKWRALRTVGLVNARGHAYTGAGRLAAAARTAGVTGAHADRMRLYQLQSAVFVWWFTARYAPGASDAMGEWGPFPTPSAAAEVHPVDIALTYGAASLGPPPEATVWAAAMVAQDAHRHLDPESWRSLVAESRAALPAPEMLVSAYRVGTTAA</sequence>
<name>A0AAW5Q8M7_9ACTN</name>